<dbReference type="EMBL" id="AFYV02001452">
    <property type="protein sequence ID" value="KFG61953.1"/>
    <property type="molecule type" value="Genomic_DNA"/>
</dbReference>
<evidence type="ECO:0000313" key="2">
    <source>
        <dbReference type="Proteomes" id="UP000028834"/>
    </source>
</evidence>
<protein>
    <submittedName>
        <fullName evidence="1">Uncharacterized protein</fullName>
    </submittedName>
</protein>
<accession>A0A086LZ85</accession>
<name>A0A086LZ85_TOXGO</name>
<gene>
    <name evidence="1" type="ORF">TGRUB_202735</name>
</gene>
<evidence type="ECO:0000313" key="1">
    <source>
        <dbReference type="EMBL" id="KFG61953.1"/>
    </source>
</evidence>
<proteinExistence type="predicted"/>
<reference evidence="1 2" key="1">
    <citation type="submission" date="2014-05" db="EMBL/GenBank/DDBJ databases">
        <authorList>
            <person name="Sibley D."/>
            <person name="Venepally P."/>
            <person name="Karamycheva S."/>
            <person name="Hadjithomas M."/>
            <person name="Khan A."/>
            <person name="Brunk B."/>
            <person name="Roos D."/>
            <person name="Caler E."/>
            <person name="Lorenzi H."/>
        </authorList>
    </citation>
    <scope>NUCLEOTIDE SEQUENCE [LARGE SCALE GENOMIC DNA]</scope>
    <source>
        <strain evidence="1 2">RUB</strain>
    </source>
</reference>
<dbReference type="VEuPathDB" id="ToxoDB:TGRUB_202735"/>
<sequence length="129" mass="14764">MKEASETYSIVNVTVALLFQRDGEPQGLDEHSSVSADDKRTLLNQLVPGIQNRKQCSGAHAEKRTVSSPLCLLCLRQALEKQPPYHEGVRGIDRSRRTWNYRVIRRHAFRLSTELGRLRSNKVTYCHSM</sequence>
<dbReference type="Proteomes" id="UP000028834">
    <property type="component" value="Unassembled WGS sequence"/>
</dbReference>
<organism evidence="1 2">
    <name type="scientific">Toxoplasma gondii RUB</name>
    <dbReference type="NCBI Taxonomy" id="935652"/>
    <lineage>
        <taxon>Eukaryota</taxon>
        <taxon>Sar</taxon>
        <taxon>Alveolata</taxon>
        <taxon>Apicomplexa</taxon>
        <taxon>Conoidasida</taxon>
        <taxon>Coccidia</taxon>
        <taxon>Eucoccidiorida</taxon>
        <taxon>Eimeriorina</taxon>
        <taxon>Sarcocystidae</taxon>
        <taxon>Toxoplasma</taxon>
    </lineage>
</organism>
<comment type="caution">
    <text evidence="1">The sequence shown here is derived from an EMBL/GenBank/DDBJ whole genome shotgun (WGS) entry which is preliminary data.</text>
</comment>
<dbReference type="AlphaFoldDB" id="A0A086LZ85"/>